<dbReference type="CDD" id="cd18785">
    <property type="entry name" value="SF2_C"/>
    <property type="match status" value="1"/>
</dbReference>
<evidence type="ECO:0000259" key="3">
    <source>
        <dbReference type="PROSITE" id="PS51192"/>
    </source>
</evidence>
<dbReference type="InterPro" id="IPR011335">
    <property type="entry name" value="Restrct_endonuc-II-like"/>
</dbReference>
<dbReference type="Pfam" id="PF04851">
    <property type="entry name" value="ResIII"/>
    <property type="match status" value="1"/>
</dbReference>
<dbReference type="PROSITE" id="PS00092">
    <property type="entry name" value="N6_MTASE"/>
    <property type="match status" value="1"/>
</dbReference>
<protein>
    <submittedName>
        <fullName evidence="5">Putative Helicase</fullName>
    </submittedName>
</protein>
<dbReference type="EMBL" id="JWMF01000002">
    <property type="protein sequence ID" value="KJY52358.1"/>
    <property type="molecule type" value="Genomic_DNA"/>
</dbReference>
<dbReference type="InterPro" id="IPR002052">
    <property type="entry name" value="DNA_methylase_N6_adenine_CS"/>
</dbReference>
<dbReference type="GO" id="GO:0016787">
    <property type="term" value="F:hydrolase activity"/>
    <property type="evidence" value="ECO:0007669"/>
    <property type="project" value="InterPro"/>
</dbReference>
<dbReference type="InterPro" id="IPR027417">
    <property type="entry name" value="P-loop_NTPase"/>
</dbReference>
<dbReference type="PRINTS" id="PR00507">
    <property type="entry name" value="N12N6MTFRASE"/>
</dbReference>
<dbReference type="Pfam" id="PF22240">
    <property type="entry name" value="ISP_coupler"/>
    <property type="match status" value="1"/>
</dbReference>
<dbReference type="PANTHER" id="PTHR47396">
    <property type="entry name" value="TYPE I RESTRICTION ENZYME ECOKI R PROTEIN"/>
    <property type="match status" value="1"/>
</dbReference>
<dbReference type="GO" id="GO:0003677">
    <property type="term" value="F:DNA binding"/>
    <property type="evidence" value="ECO:0007669"/>
    <property type="project" value="InterPro"/>
</dbReference>
<dbReference type="GO" id="GO:0004386">
    <property type="term" value="F:helicase activity"/>
    <property type="evidence" value="ECO:0007669"/>
    <property type="project" value="UniProtKB-KW"/>
</dbReference>
<dbReference type="GO" id="GO:0005524">
    <property type="term" value="F:ATP binding"/>
    <property type="evidence" value="ECO:0007669"/>
    <property type="project" value="InterPro"/>
</dbReference>
<keyword evidence="5" id="KW-0067">ATP-binding</keyword>
<organism evidence="5 6">
    <name type="scientific">Bifidobacterium mellis</name>
    <dbReference type="NCBI Taxonomy" id="1293823"/>
    <lineage>
        <taxon>Bacteria</taxon>
        <taxon>Bacillati</taxon>
        <taxon>Actinomycetota</taxon>
        <taxon>Actinomycetes</taxon>
        <taxon>Bifidobacteriales</taxon>
        <taxon>Bifidobacteriaceae</taxon>
        <taxon>Bifidobacterium</taxon>
    </lineage>
</organism>
<feature type="region of interest" description="Disordered" evidence="2">
    <location>
        <begin position="745"/>
        <end position="774"/>
    </location>
</feature>
<dbReference type="InterPro" id="IPR041635">
    <property type="entry name" value="Type_ISP_LLaBIII_C"/>
</dbReference>
<name>A0A0F4L291_9BIFI</name>
<dbReference type="InterPro" id="IPR003356">
    <property type="entry name" value="DNA_methylase_A-5"/>
</dbReference>
<dbReference type="Gene3D" id="3.40.50.150">
    <property type="entry name" value="Vaccinia Virus protein VP39"/>
    <property type="match status" value="1"/>
</dbReference>
<dbReference type="Pfam" id="PF13156">
    <property type="entry name" value="Mrr_cat_2"/>
    <property type="match status" value="1"/>
</dbReference>
<feature type="domain" description="Helicase ATP-binding" evidence="3">
    <location>
        <begin position="205"/>
        <end position="418"/>
    </location>
</feature>
<dbReference type="SMART" id="SM00490">
    <property type="entry name" value="HELICc"/>
    <property type="match status" value="1"/>
</dbReference>
<dbReference type="PROSITE" id="PS51194">
    <property type="entry name" value="HELICASE_CTER"/>
    <property type="match status" value="1"/>
</dbReference>
<keyword evidence="6" id="KW-1185">Reference proteome</keyword>
<dbReference type="InterPro" id="IPR006935">
    <property type="entry name" value="Helicase/UvrB_N"/>
</dbReference>
<dbReference type="InterPro" id="IPR001650">
    <property type="entry name" value="Helicase_C-like"/>
</dbReference>
<dbReference type="Pfam" id="PF18135">
    <property type="entry name" value="Type_ISP_C"/>
    <property type="match status" value="2"/>
</dbReference>
<dbReference type="GO" id="GO:0009307">
    <property type="term" value="P:DNA restriction-modification system"/>
    <property type="evidence" value="ECO:0007669"/>
    <property type="project" value="UniProtKB-KW"/>
</dbReference>
<dbReference type="Gene3D" id="3.40.50.300">
    <property type="entry name" value="P-loop containing nucleotide triphosphate hydrolases"/>
    <property type="match status" value="2"/>
</dbReference>
<dbReference type="Pfam" id="PF00271">
    <property type="entry name" value="Helicase_C"/>
    <property type="match status" value="1"/>
</dbReference>
<dbReference type="Pfam" id="PF02384">
    <property type="entry name" value="N6_Mtase"/>
    <property type="match status" value="1"/>
</dbReference>
<evidence type="ECO:0000259" key="4">
    <source>
        <dbReference type="PROSITE" id="PS51194"/>
    </source>
</evidence>
<gene>
    <name evidence="5" type="ORF">JF70_00330</name>
</gene>
<keyword evidence="5" id="KW-0547">Nucleotide-binding</keyword>
<dbReference type="PATRIC" id="fig|1684.5.peg.34"/>
<dbReference type="InterPro" id="IPR050742">
    <property type="entry name" value="Helicase_Restrict-Modif_Enz"/>
</dbReference>
<comment type="caution">
    <text evidence="5">The sequence shown here is derived from an EMBL/GenBank/DDBJ whole genome shotgun (WGS) entry which is preliminary data.</text>
</comment>
<dbReference type="PROSITE" id="PS51192">
    <property type="entry name" value="HELICASE_ATP_BIND_1"/>
    <property type="match status" value="1"/>
</dbReference>
<evidence type="ECO:0000256" key="2">
    <source>
        <dbReference type="SAM" id="MobiDB-lite"/>
    </source>
</evidence>
<feature type="compositionally biased region" description="Basic and acidic residues" evidence="2">
    <location>
        <begin position="1669"/>
        <end position="1680"/>
    </location>
</feature>
<feature type="region of interest" description="Disordered" evidence="2">
    <location>
        <begin position="1669"/>
        <end position="1701"/>
    </location>
</feature>
<evidence type="ECO:0000256" key="1">
    <source>
        <dbReference type="ARBA" id="ARBA00022747"/>
    </source>
</evidence>
<dbReference type="GO" id="GO:0005829">
    <property type="term" value="C:cytosol"/>
    <property type="evidence" value="ECO:0007669"/>
    <property type="project" value="TreeGrafter"/>
</dbReference>
<dbReference type="SUPFAM" id="SSF53335">
    <property type="entry name" value="S-adenosyl-L-methionine-dependent methyltransferases"/>
    <property type="match status" value="1"/>
</dbReference>
<dbReference type="InterPro" id="IPR014001">
    <property type="entry name" value="Helicase_ATP-bd"/>
</dbReference>
<dbReference type="SMART" id="SM00487">
    <property type="entry name" value="DEXDc"/>
    <property type="match status" value="1"/>
</dbReference>
<dbReference type="RefSeq" id="WP_197069067.1">
    <property type="nucleotide sequence ID" value="NZ_KQ033884.1"/>
</dbReference>
<evidence type="ECO:0000313" key="5">
    <source>
        <dbReference type="EMBL" id="KJY52358.1"/>
    </source>
</evidence>
<dbReference type="GO" id="GO:0032259">
    <property type="term" value="P:methylation"/>
    <property type="evidence" value="ECO:0007669"/>
    <property type="project" value="InterPro"/>
</dbReference>
<dbReference type="InterPro" id="IPR039442">
    <property type="entry name" value="Mrr-like_dom"/>
</dbReference>
<keyword evidence="1" id="KW-0680">Restriction system</keyword>
<sequence length="1801" mass="202434">MTKGLIVEVMVDNNYMAVFQDVLNVIEKSMAAQVEGGERARGTAFEQATKYFLTHDSAWAPQFSNVWMWSEKGNPLLTNDAHGQPHNLPRNDTGIDLVARGVDGSLWAIQCKYVETEHVIDKADISTFFTAAFARKVEPDHLIIVHTGAGLTKTLYREAEQFGATIIDSTALDGDFVDWTPFLPSATVRKFSPRPYQRKAIDDCLRGFETHDRGKLIMACGTGKTLTALRLAEEMKSRRDERYPDLKNAPFRVLFLAPSIALVSQTFQYWTHQAMDRMAGFVVCSDETANKPRGEDNDAWSSSVLDVPFPTTTNAATLKRNVEIGSIKAGLSVVFSTYQSIQTTIDAQRMGMPEFDLVVCDEAHRTAGTSDNRGKTSPFVLVHSAELLKSRRRLYMTATPRVYADAAKDQAKRADYTAYSMDNEAVFGPEFHRLKFGSAVEQGILSDYRVLVLGVAQGQASDLQEQMTSTQTMRDEYDKIEAQRRRSRKADRDTLAETRKAKIAEQAQSFAGKIVGAWNGLLTRGVHTNSALESVDIDTGLGEQVQFAVMGNQSQRQSGGETRTETVQPLRRAVAFTRRIADSKALADGFNDVIFRYLEQQIKSGHKVEGLLKTSVKHVDGSMPARKRNDLLSWLGEPPDEGECRMLSNAKCLTEGVDLPQLDAVIFFQPRASQVDIVQAVGRVMRKAENKKYGYIILPVVVPEGSDANDVLASSDFETVWKILQSLRSHDERLDARINALSLHRQSEQHKRQRKPGKSNRVGRGDYVDQDGIDEGALNEKHGSLTTMVQGELSFDKQISENFQARLVQKCGDTAYWDDWADSVAKIAKTTVEIINNAVVDDAQVRRAFNIFLKGLRDTLNPGIDRDDAIGMLAQHILTAPIFDALFAQQKDQQGRSFVQANPVSQALEPITKLLEPLISKADPQHDLSELYAQVRLSASAVHSDESARQTLVKNLYESFFRNAFKDDSKKLGIVYTPTEIVDYIIHAVDRQLSEHFGKHIGDRGVTILDPFTGTGTFIVELLRSGLIPAENLRYKYEHEIYANEIMLLAYYIAMVNIESAFYSVQMELAKSGKVGDKGNSFYVPFPGGVLTDTFQTSEDNDTIDQSVFMANSERVQRENEQLITVIFGNPPYSAGQKSANENNANDHYETLDSRIEESYVATSSSSNKRQIYDSYIRAFRWASDRIAGPNCDGKGIIGFVSNGGWLDSIAFNGFRKALCNEFSDIYVFNLRGNQRTRGEESRKEGGKVFGSGSRSTVAITVLVRDAEARHHGIVHYYDIGDYLSRDEKLSTVNESVDGEKFEWQILVPDEHGDWLSQRDDSFDNYAPLTLGKRQRLPGMFTTYSLGVATGRDAFSYGFSADTVNSSIQKLLDTYRSELKRWSASGQSGRVEDFVVHDGKRIKWNQSLFQQFKRGNAIDFSRRFLVRSVYRPFTKQWLYYDSRLIERMYKNADLFPINLVSKGGFPSPDDVYNSAPVKTSPLPFVNRVIDVSGVGNTGFSCLISEEITCLDAVQKGQCFPLYWYEAIDDSRKVPEGELDLGYESLLKPGDLIVSDSQGKRYIRHDAITEDTLCVFRAAYPDNRSLHAEDVSVAKEYIFYYVYGLLHSPEYREHFSANLRKELPRIPFAADFDTYQLAGRRLAALHVGYESIERYVSTDDGQDGRIVEDWSEDADHSDPGRVQKLQFGRTAKSEDNPQGKDRSTIIINDKVSLRNIPEKAYRYKVSGRSAIEWVMDQYRVKTDRASGITNDPNDWVRESGNPRYIIDLLESVVTVSIETMKIVDSLPPINAQDRPSFWPLGW</sequence>
<reference evidence="5 6" key="1">
    <citation type="submission" date="2014-12" db="EMBL/GenBank/DDBJ databases">
        <title>Comparative genomics of the lactic acid bacteria isolated from the honey bee gut.</title>
        <authorList>
            <person name="Ellegaard K.M."/>
            <person name="Tamarit D."/>
            <person name="Javelind E."/>
            <person name="Olofsson T."/>
            <person name="Andersson S.G."/>
            <person name="Vasquez A."/>
        </authorList>
    </citation>
    <scope>NUCLEOTIDE SEQUENCE [LARGE SCALE GENOMIC DNA]</scope>
    <source>
        <strain evidence="5 6">Bin7</strain>
    </source>
</reference>
<keyword evidence="5" id="KW-0378">Hydrolase</keyword>
<feature type="compositionally biased region" description="Basic and acidic residues" evidence="2">
    <location>
        <begin position="1690"/>
        <end position="1701"/>
    </location>
</feature>
<accession>A0A0F4L291</accession>
<dbReference type="Proteomes" id="UP000033567">
    <property type="component" value="Unassembled WGS sequence"/>
</dbReference>
<evidence type="ECO:0000313" key="6">
    <source>
        <dbReference type="Proteomes" id="UP000033567"/>
    </source>
</evidence>
<dbReference type="SUPFAM" id="SSF52540">
    <property type="entry name" value="P-loop containing nucleoside triphosphate hydrolases"/>
    <property type="match status" value="1"/>
</dbReference>
<dbReference type="InterPro" id="IPR029063">
    <property type="entry name" value="SAM-dependent_MTases_sf"/>
</dbReference>
<keyword evidence="5" id="KW-0347">Helicase</keyword>
<dbReference type="PANTHER" id="PTHR47396:SF1">
    <property type="entry name" value="ATP-DEPENDENT HELICASE IRC3-RELATED"/>
    <property type="match status" value="1"/>
</dbReference>
<feature type="domain" description="Helicase C-terminal" evidence="4">
    <location>
        <begin position="554"/>
        <end position="749"/>
    </location>
</feature>
<dbReference type="SUPFAM" id="SSF52980">
    <property type="entry name" value="Restriction endonuclease-like"/>
    <property type="match status" value="1"/>
</dbReference>
<proteinExistence type="predicted"/>
<dbReference type="GO" id="GO:0008170">
    <property type="term" value="F:N-methyltransferase activity"/>
    <property type="evidence" value="ECO:0007669"/>
    <property type="project" value="InterPro"/>
</dbReference>
<dbReference type="InterPro" id="IPR053980">
    <property type="entry name" value="ISP_coupler"/>
</dbReference>